<dbReference type="EMBL" id="JXTC01000116">
    <property type="protein sequence ID" value="PON87466.1"/>
    <property type="molecule type" value="Genomic_DNA"/>
</dbReference>
<proteinExistence type="predicted"/>
<accession>A0A2P5EPL7</accession>
<gene>
    <name evidence="1" type="ORF">TorRG33x02_166440</name>
</gene>
<reference evidence="2" key="1">
    <citation type="submission" date="2016-06" db="EMBL/GenBank/DDBJ databases">
        <title>Parallel loss of symbiosis genes in relatives of nitrogen-fixing non-legume Parasponia.</title>
        <authorList>
            <person name="Van Velzen R."/>
            <person name="Holmer R."/>
            <person name="Bu F."/>
            <person name="Rutten L."/>
            <person name="Van Zeijl A."/>
            <person name="Liu W."/>
            <person name="Santuari L."/>
            <person name="Cao Q."/>
            <person name="Sharma T."/>
            <person name="Shen D."/>
            <person name="Roswanjaya Y."/>
            <person name="Wardhani T."/>
            <person name="Kalhor M.S."/>
            <person name="Jansen J."/>
            <person name="Van den Hoogen J."/>
            <person name="Gungor B."/>
            <person name="Hartog M."/>
            <person name="Hontelez J."/>
            <person name="Verver J."/>
            <person name="Yang W.-C."/>
            <person name="Schijlen E."/>
            <person name="Repin R."/>
            <person name="Schilthuizen M."/>
            <person name="Schranz E."/>
            <person name="Heidstra R."/>
            <person name="Miyata K."/>
            <person name="Fedorova E."/>
            <person name="Kohlen W."/>
            <person name="Bisseling T."/>
            <person name="Smit S."/>
            <person name="Geurts R."/>
        </authorList>
    </citation>
    <scope>NUCLEOTIDE SEQUENCE [LARGE SCALE GENOMIC DNA]</scope>
    <source>
        <strain evidence="2">cv. RG33-2</strain>
    </source>
</reference>
<evidence type="ECO:0000313" key="2">
    <source>
        <dbReference type="Proteomes" id="UP000237000"/>
    </source>
</evidence>
<dbReference type="AlphaFoldDB" id="A0A2P5EPL7"/>
<name>A0A2P5EPL7_TREOI</name>
<dbReference type="OrthoDB" id="10409409at2759"/>
<evidence type="ECO:0000313" key="1">
    <source>
        <dbReference type="EMBL" id="PON87466.1"/>
    </source>
</evidence>
<dbReference type="InParanoid" id="A0A2P5EPL7"/>
<sequence length="201" mass="21221">MSHGTPLEVVALDTTLEALPNGGPGHIHQIPFLEHLLQLQPLVGLETLHGLEAELLEMAHGDGPGLFQVAQLGLGELAVPDAAVAHLDGVVSVGGLGLHLGDDVAFLEADDGDGDDLAVVLEEGHHAELGGHESDAGLHAHHAEFGMTKTTTITTTTTTMERRRRGQGDEGRTESVRCAIGWFTNNKTLLIPNPNPNPNPY</sequence>
<comment type="caution">
    <text evidence="1">The sequence shown here is derived from an EMBL/GenBank/DDBJ whole genome shotgun (WGS) entry which is preliminary data.</text>
</comment>
<keyword evidence="2" id="KW-1185">Reference proteome</keyword>
<organism evidence="1 2">
    <name type="scientific">Trema orientale</name>
    <name type="common">Charcoal tree</name>
    <name type="synonym">Celtis orientalis</name>
    <dbReference type="NCBI Taxonomy" id="63057"/>
    <lineage>
        <taxon>Eukaryota</taxon>
        <taxon>Viridiplantae</taxon>
        <taxon>Streptophyta</taxon>
        <taxon>Embryophyta</taxon>
        <taxon>Tracheophyta</taxon>
        <taxon>Spermatophyta</taxon>
        <taxon>Magnoliopsida</taxon>
        <taxon>eudicotyledons</taxon>
        <taxon>Gunneridae</taxon>
        <taxon>Pentapetalae</taxon>
        <taxon>rosids</taxon>
        <taxon>fabids</taxon>
        <taxon>Rosales</taxon>
        <taxon>Cannabaceae</taxon>
        <taxon>Trema</taxon>
    </lineage>
</organism>
<protein>
    <submittedName>
        <fullName evidence="1">Uncharacterized protein</fullName>
    </submittedName>
</protein>
<dbReference type="Proteomes" id="UP000237000">
    <property type="component" value="Unassembled WGS sequence"/>
</dbReference>